<evidence type="ECO:0000256" key="1">
    <source>
        <dbReference type="SAM" id="Phobius"/>
    </source>
</evidence>
<keyword evidence="1" id="KW-0472">Membrane</keyword>
<proteinExistence type="predicted"/>
<reference evidence="2 3" key="1">
    <citation type="submission" date="2019-04" db="EMBL/GenBank/DDBJ databases">
        <title>Draft genome sequence of Robertkochia marina CC-AMO-30D.</title>
        <authorList>
            <person name="Hameed A."/>
            <person name="Lin S.-Y."/>
            <person name="Shahina M."/>
            <person name="Lai W.-A."/>
            <person name="Young C.-C."/>
        </authorList>
    </citation>
    <scope>NUCLEOTIDE SEQUENCE [LARGE SCALE GENOMIC DNA]</scope>
    <source>
        <strain evidence="2 3">CC-AMO-30D</strain>
    </source>
</reference>
<feature type="transmembrane region" description="Helical" evidence="1">
    <location>
        <begin position="79"/>
        <end position="97"/>
    </location>
</feature>
<keyword evidence="3" id="KW-1185">Reference proteome</keyword>
<dbReference type="Proteomes" id="UP000305939">
    <property type="component" value="Unassembled WGS sequence"/>
</dbReference>
<organism evidence="2 3">
    <name type="scientific">Robertkochia marina</name>
    <dbReference type="NCBI Taxonomy" id="1227945"/>
    <lineage>
        <taxon>Bacteria</taxon>
        <taxon>Pseudomonadati</taxon>
        <taxon>Bacteroidota</taxon>
        <taxon>Flavobacteriia</taxon>
        <taxon>Flavobacteriales</taxon>
        <taxon>Flavobacteriaceae</taxon>
        <taxon>Robertkochia</taxon>
    </lineage>
</organism>
<comment type="caution">
    <text evidence="2">The sequence shown here is derived from an EMBL/GenBank/DDBJ whole genome shotgun (WGS) entry which is preliminary data.</text>
</comment>
<evidence type="ECO:0000313" key="2">
    <source>
        <dbReference type="EMBL" id="THD69149.1"/>
    </source>
</evidence>
<gene>
    <name evidence="2" type="ORF">E7Z59_02115</name>
</gene>
<name>A0A4S3M382_9FLAO</name>
<dbReference type="EMBL" id="SSMC01000001">
    <property type="protein sequence ID" value="THD69149.1"/>
    <property type="molecule type" value="Genomic_DNA"/>
</dbReference>
<dbReference type="OrthoDB" id="1446008at2"/>
<sequence length="133" mass="14832">MKTFFLSLLFFIGSFYGTVAQVIEEEETQTSPELFDFHTKKKKQNFTVAFITLGGGTAMFLGGMSQNLDNCLFDDCNDGMPLAISGAIIGLSSIYFFERGFFHKKEAKFQLQSGAIGHNREVRYSGLSITIDL</sequence>
<keyword evidence="1" id="KW-0812">Transmembrane</keyword>
<dbReference type="RefSeq" id="WP_136334639.1">
    <property type="nucleotide sequence ID" value="NZ_QXMP01000001.1"/>
</dbReference>
<accession>A0A4S3M382</accession>
<dbReference type="AlphaFoldDB" id="A0A4S3M382"/>
<keyword evidence="1" id="KW-1133">Transmembrane helix</keyword>
<protein>
    <submittedName>
        <fullName evidence="2">Uncharacterized protein</fullName>
    </submittedName>
</protein>
<evidence type="ECO:0000313" key="3">
    <source>
        <dbReference type="Proteomes" id="UP000305939"/>
    </source>
</evidence>